<feature type="domain" description="Cation/H+ exchanger transmembrane" evidence="12">
    <location>
        <begin position="107"/>
        <end position="292"/>
    </location>
</feature>
<comment type="similarity">
    <text evidence="9">Belongs to the monovalent cation:proton antiporter 2 (CPA2) transporter (TC 2.A.37) family. CHX (TC 2.A.37.4) subfamily.</text>
</comment>
<evidence type="ECO:0000256" key="1">
    <source>
        <dbReference type="ARBA" id="ARBA00004141"/>
    </source>
</evidence>
<keyword evidence="7" id="KW-0406">Ion transport</keyword>
<feature type="transmembrane region" description="Helical" evidence="11">
    <location>
        <begin position="71"/>
        <end position="91"/>
    </location>
</feature>
<keyword evidence="10" id="KW-0052">Apoplast</keyword>
<evidence type="ECO:0000313" key="14">
    <source>
        <dbReference type="Proteomes" id="UP000886885"/>
    </source>
</evidence>
<feature type="transmembrane region" description="Helical" evidence="11">
    <location>
        <begin position="301"/>
        <end position="320"/>
    </location>
</feature>
<dbReference type="GO" id="GO:0006813">
    <property type="term" value="P:potassium ion transport"/>
    <property type="evidence" value="ECO:0007669"/>
    <property type="project" value="UniProtKB-KW"/>
</dbReference>
<comment type="function">
    <text evidence="10">Dirigent proteins impart stereoselectivity on the phenoxy radical-coupling reaction, yielding optically active lignans from two molecules of coniferyl alcohol in the biosynthesis of lignans, flavonolignans, and alkaloids and thus plays a central role in plant secondary metabolism.</text>
</comment>
<feature type="transmembrane region" description="Helical" evidence="11">
    <location>
        <begin position="103"/>
        <end position="126"/>
    </location>
</feature>
<keyword evidence="3" id="KW-0633">Potassium transport</keyword>
<dbReference type="AlphaFoldDB" id="A0A8X8D8X9"/>
<dbReference type="InterPro" id="IPR050794">
    <property type="entry name" value="CPA2_transporter"/>
</dbReference>
<evidence type="ECO:0000256" key="7">
    <source>
        <dbReference type="ARBA" id="ARBA00023065"/>
    </source>
</evidence>
<sequence length="480" mass="51877">MVSVKATLGHTCPSLKPTSNGVFQGDNPLDFALPVAILQICLVIVGGVLLGPSALVRSKGYLQAVFPTKSLTVLDTHANIGLIFFLFLAGLELDPKSLDVNGTAFLVFMRAALSIAAFPVLARILAELKLLTTNVGRMAMSAAAVNDVAAWILLALATSLSGSNTSPIISFWVFLSGCIFVICSILIVPPIFEWMTKRCREGEPVEEMHVCATLAAVLAAGFVTDAIGNHAIFGAFVNGILVPKEWPFAGALVEKIEDLVSGLFLPLYFVSSGLKINVATIQGLQSWGLLIISRKKMRPSGFVAIFFLIFLSVSSAYPGWKKQYKPCKQLVLYFHDIIYNGQNAANATAAIVAAPEGANLTILAGQFHFGNIAVFDDPITLDNNLHSPPVGRAQGMYIYDTKNTFTAWLGFTFALNSTEHQGTISFIGADPILVKSRDISVVGGTGDFFMHRGIATIMTDSFEGDVYFRLRVDVKFYECW</sequence>
<dbReference type="Pfam" id="PF03018">
    <property type="entry name" value="Dirigent"/>
    <property type="match status" value="1"/>
</dbReference>
<evidence type="ECO:0000256" key="6">
    <source>
        <dbReference type="ARBA" id="ARBA00022989"/>
    </source>
</evidence>
<evidence type="ECO:0000256" key="10">
    <source>
        <dbReference type="RuleBase" id="RU363099"/>
    </source>
</evidence>
<comment type="subcellular location">
    <subcellularLocation>
        <location evidence="1">Membrane</location>
        <topology evidence="1">Multi-pass membrane protein</topology>
    </subcellularLocation>
    <subcellularLocation>
        <location evidence="10">Secreted</location>
        <location evidence="10">Extracellular space</location>
        <location evidence="10">Apoplast</location>
    </subcellularLocation>
</comment>
<keyword evidence="4 11" id="KW-0812">Transmembrane</keyword>
<comment type="subunit">
    <text evidence="10">Homodimer.</text>
</comment>
<evidence type="ECO:0000256" key="2">
    <source>
        <dbReference type="ARBA" id="ARBA00022448"/>
    </source>
</evidence>
<protein>
    <recommendedName>
        <fullName evidence="10">Dirigent protein</fullName>
    </recommendedName>
</protein>
<evidence type="ECO:0000256" key="11">
    <source>
        <dbReference type="SAM" id="Phobius"/>
    </source>
</evidence>
<dbReference type="InterPro" id="IPR006153">
    <property type="entry name" value="Cation/H_exchanger_TM"/>
</dbReference>
<feature type="transmembrane region" description="Helical" evidence="11">
    <location>
        <begin position="169"/>
        <end position="192"/>
    </location>
</feature>
<dbReference type="GO" id="GO:0016020">
    <property type="term" value="C:membrane"/>
    <property type="evidence" value="ECO:0007669"/>
    <property type="project" value="UniProtKB-SubCell"/>
</dbReference>
<accession>A0A8X8D8X9</accession>
<feature type="transmembrane region" description="Helical" evidence="11">
    <location>
        <begin position="138"/>
        <end position="157"/>
    </location>
</feature>
<keyword evidence="8 11" id="KW-0472">Membrane</keyword>
<keyword evidence="10" id="KW-0964">Secreted</keyword>
<dbReference type="EMBL" id="JAAWWB010000005">
    <property type="protein sequence ID" value="KAG6782844.1"/>
    <property type="molecule type" value="Genomic_DNA"/>
</dbReference>
<keyword evidence="14" id="KW-1185">Reference proteome</keyword>
<organism evidence="13 14">
    <name type="scientific">Populus tomentosa</name>
    <name type="common">Chinese white poplar</name>
    <dbReference type="NCBI Taxonomy" id="118781"/>
    <lineage>
        <taxon>Eukaryota</taxon>
        <taxon>Viridiplantae</taxon>
        <taxon>Streptophyta</taxon>
        <taxon>Embryophyta</taxon>
        <taxon>Tracheophyta</taxon>
        <taxon>Spermatophyta</taxon>
        <taxon>Magnoliopsida</taxon>
        <taxon>eudicotyledons</taxon>
        <taxon>Gunneridae</taxon>
        <taxon>Pentapetalae</taxon>
        <taxon>rosids</taxon>
        <taxon>fabids</taxon>
        <taxon>Malpighiales</taxon>
        <taxon>Salicaceae</taxon>
        <taxon>Saliceae</taxon>
        <taxon>Populus</taxon>
    </lineage>
</organism>
<evidence type="ECO:0000313" key="13">
    <source>
        <dbReference type="EMBL" id="KAG6782844.1"/>
    </source>
</evidence>
<name>A0A8X8D8X9_POPTO</name>
<dbReference type="InterPro" id="IPR004265">
    <property type="entry name" value="Dirigent"/>
</dbReference>
<keyword evidence="5" id="KW-0630">Potassium</keyword>
<reference evidence="13" key="1">
    <citation type="journal article" date="2020" name="bioRxiv">
        <title>Hybrid origin of Populus tomentosa Carr. identified through genome sequencing and phylogenomic analysis.</title>
        <authorList>
            <person name="An X."/>
            <person name="Gao K."/>
            <person name="Chen Z."/>
            <person name="Li J."/>
            <person name="Yang X."/>
            <person name="Yang X."/>
            <person name="Zhou J."/>
            <person name="Guo T."/>
            <person name="Zhao T."/>
            <person name="Huang S."/>
            <person name="Miao D."/>
            <person name="Khan W.U."/>
            <person name="Rao P."/>
            <person name="Ye M."/>
            <person name="Lei B."/>
            <person name="Liao W."/>
            <person name="Wang J."/>
            <person name="Ji L."/>
            <person name="Li Y."/>
            <person name="Guo B."/>
            <person name="Mustafa N.S."/>
            <person name="Li S."/>
            <person name="Yun Q."/>
            <person name="Keller S.R."/>
            <person name="Mao J."/>
            <person name="Zhang R."/>
            <person name="Strauss S.H."/>
        </authorList>
    </citation>
    <scope>NUCLEOTIDE SEQUENCE</scope>
    <source>
        <strain evidence="13">GM15</strain>
        <tissue evidence="13">Leaf</tissue>
    </source>
</reference>
<comment type="caution">
    <text evidence="13">The sequence shown here is derived from an EMBL/GenBank/DDBJ whole genome shotgun (WGS) entry which is preliminary data.</text>
</comment>
<dbReference type="Proteomes" id="UP000886885">
    <property type="component" value="Chromosome 3A"/>
</dbReference>
<keyword evidence="2" id="KW-0813">Transport</keyword>
<evidence type="ECO:0000256" key="4">
    <source>
        <dbReference type="ARBA" id="ARBA00022692"/>
    </source>
</evidence>
<dbReference type="OrthoDB" id="674745at2759"/>
<evidence type="ECO:0000259" key="12">
    <source>
        <dbReference type="Pfam" id="PF00999"/>
    </source>
</evidence>
<dbReference type="GO" id="GO:0015297">
    <property type="term" value="F:antiporter activity"/>
    <property type="evidence" value="ECO:0007669"/>
    <property type="project" value="InterPro"/>
</dbReference>
<dbReference type="PANTHER" id="PTHR32468:SF34">
    <property type="entry name" value="CATION_H(+) ANTIPORTER 18"/>
    <property type="match status" value="1"/>
</dbReference>
<keyword evidence="6 11" id="KW-1133">Transmembrane helix</keyword>
<dbReference type="Pfam" id="PF00999">
    <property type="entry name" value="Na_H_Exchanger"/>
    <property type="match status" value="1"/>
</dbReference>
<evidence type="ECO:0000256" key="9">
    <source>
        <dbReference type="ARBA" id="ARBA00038341"/>
    </source>
</evidence>
<dbReference type="PANTHER" id="PTHR32468">
    <property type="entry name" value="CATION/H + ANTIPORTER"/>
    <property type="match status" value="1"/>
</dbReference>
<dbReference type="GO" id="GO:0048046">
    <property type="term" value="C:apoplast"/>
    <property type="evidence" value="ECO:0007669"/>
    <property type="project" value="UniProtKB-SubCell"/>
</dbReference>
<gene>
    <name evidence="13" type="ORF">POTOM_012267</name>
</gene>
<dbReference type="GO" id="GO:0006885">
    <property type="term" value="P:regulation of pH"/>
    <property type="evidence" value="ECO:0007669"/>
    <property type="project" value="TreeGrafter"/>
</dbReference>
<evidence type="ECO:0000256" key="5">
    <source>
        <dbReference type="ARBA" id="ARBA00022958"/>
    </source>
</evidence>
<dbReference type="GO" id="GO:0012505">
    <property type="term" value="C:endomembrane system"/>
    <property type="evidence" value="ECO:0007669"/>
    <property type="project" value="TreeGrafter"/>
</dbReference>
<evidence type="ECO:0000256" key="8">
    <source>
        <dbReference type="ARBA" id="ARBA00023136"/>
    </source>
</evidence>
<feature type="transmembrane region" description="Helical" evidence="11">
    <location>
        <begin position="31"/>
        <end position="50"/>
    </location>
</feature>
<dbReference type="GO" id="GO:1902600">
    <property type="term" value="P:proton transmembrane transport"/>
    <property type="evidence" value="ECO:0007669"/>
    <property type="project" value="InterPro"/>
</dbReference>
<proteinExistence type="inferred from homology"/>
<comment type="similarity">
    <text evidence="10">Belongs to the plant dirigent protein family.</text>
</comment>
<evidence type="ECO:0000256" key="3">
    <source>
        <dbReference type="ARBA" id="ARBA00022538"/>
    </source>
</evidence>